<keyword evidence="6" id="KW-0130">Cell adhesion</keyword>
<dbReference type="EMBL" id="GGNE01000093">
    <property type="protein sequence ID" value="MIC88634.1"/>
    <property type="molecule type" value="Transcribed_RNA"/>
</dbReference>
<evidence type="ECO:0000256" key="3">
    <source>
        <dbReference type="ARBA" id="ARBA00022530"/>
    </source>
</evidence>
<keyword evidence="3" id="KW-0272">Extracellular matrix</keyword>
<feature type="domain" description="Spondin" evidence="10">
    <location>
        <begin position="56"/>
        <end position="242"/>
    </location>
</feature>
<dbReference type="PANTHER" id="PTHR11311">
    <property type="entry name" value="SPONDIN"/>
    <property type="match status" value="1"/>
</dbReference>
<sequence length="421" mass="47671">MRDRLAANIDLKRNKNISREFRSMPPTVPLYDAWLRPVIFVFVLLTALCCSAEATPTEPCKPDRLSVYKVIIQTYWSREKFPKHYPDWRPIAQFSKTLGRTHNGDYVLWKMGSLASKGVKDFAENSRSDLLDGESQGRAGVLDEFLLPAIPKGVGESEVTFFADGNHSKVSLITRLIPSPDWFIGIDSFDLCVLGKWLDVVTLELDPMDSGTDNGFTFTAPNWATTPQEKIYRITAQFPNHDANSFHYPHLKKLPTIATVTFVKTKEYELSQVFYNDAKKFSSGIKTNDVEPDLAPTVNRTRSYSTFRPLYPRPSKTFSQENELKAGEEVGKPTRGGAPNVIPGDGKKKRKPPLRSKGGPRHCRVGEWSEWSSCSRTCGIGEKRRTRTVKKYARKGGRPCPNLEETSWCGNPRCNNTYFDW</sequence>
<evidence type="ECO:0000256" key="5">
    <source>
        <dbReference type="ARBA" id="ARBA00022729"/>
    </source>
</evidence>
<keyword evidence="5" id="KW-0732">Signal</keyword>
<organism evidence="11">
    <name type="scientific">Scolopendra viridis</name>
    <name type="common">Giant centipede</name>
    <dbReference type="NCBI Taxonomy" id="118503"/>
    <lineage>
        <taxon>Eukaryota</taxon>
        <taxon>Metazoa</taxon>
        <taxon>Ecdysozoa</taxon>
        <taxon>Arthropoda</taxon>
        <taxon>Myriapoda</taxon>
        <taxon>Chilopoda</taxon>
        <taxon>Pleurostigmophora</taxon>
        <taxon>Scolopendromorpha</taxon>
        <taxon>Scolopendridae</taxon>
        <taxon>Scolopendra</taxon>
    </lineage>
</organism>
<dbReference type="Gene3D" id="2.60.40.2130">
    <property type="entry name" value="F-spondin domain"/>
    <property type="match status" value="1"/>
</dbReference>
<dbReference type="GO" id="GO:0007155">
    <property type="term" value="P:cell adhesion"/>
    <property type="evidence" value="ECO:0007669"/>
    <property type="project" value="UniProtKB-KW"/>
</dbReference>
<dbReference type="SUPFAM" id="SSF82895">
    <property type="entry name" value="TSP-1 type 1 repeat"/>
    <property type="match status" value="1"/>
</dbReference>
<feature type="compositionally biased region" description="Basic and acidic residues" evidence="9">
    <location>
        <begin position="322"/>
        <end position="332"/>
    </location>
</feature>
<evidence type="ECO:0000256" key="9">
    <source>
        <dbReference type="SAM" id="MobiDB-lite"/>
    </source>
</evidence>
<dbReference type="PANTHER" id="PTHR11311:SF15">
    <property type="entry name" value="SPONDIN-2"/>
    <property type="match status" value="1"/>
</dbReference>
<evidence type="ECO:0000259" key="10">
    <source>
        <dbReference type="PROSITE" id="PS51020"/>
    </source>
</evidence>
<protein>
    <submittedName>
        <fullName evidence="11">Spondin-2</fullName>
    </submittedName>
</protein>
<evidence type="ECO:0000256" key="1">
    <source>
        <dbReference type="ARBA" id="ARBA00004498"/>
    </source>
</evidence>
<keyword evidence="4" id="KW-0479">Metal-binding</keyword>
<dbReference type="Pfam" id="PF06468">
    <property type="entry name" value="Spond_N"/>
    <property type="match status" value="1"/>
</dbReference>
<keyword evidence="2" id="KW-0964">Secreted</keyword>
<dbReference type="AlphaFoldDB" id="A0A4D5R9P3"/>
<dbReference type="GO" id="GO:0046872">
    <property type="term" value="F:metal ion binding"/>
    <property type="evidence" value="ECO:0007669"/>
    <property type="project" value="UniProtKB-KW"/>
</dbReference>
<accession>A0A4D5R9P3</accession>
<dbReference type="NCBIfam" id="NF038123">
    <property type="entry name" value="NF038123_dom"/>
    <property type="match status" value="1"/>
</dbReference>
<dbReference type="PROSITE" id="PS51020">
    <property type="entry name" value="SPONDIN"/>
    <property type="match status" value="1"/>
</dbReference>
<evidence type="ECO:0000313" key="11">
    <source>
        <dbReference type="EMBL" id="MIC88634.1"/>
    </source>
</evidence>
<dbReference type="InterPro" id="IPR000884">
    <property type="entry name" value="TSP1_rpt"/>
</dbReference>
<gene>
    <name evidence="11" type="primary">spondin-2</name>
</gene>
<evidence type="ECO:0000256" key="6">
    <source>
        <dbReference type="ARBA" id="ARBA00022889"/>
    </source>
</evidence>
<evidence type="ECO:0000256" key="7">
    <source>
        <dbReference type="ARBA" id="ARBA00023157"/>
    </source>
</evidence>
<evidence type="ECO:0000256" key="8">
    <source>
        <dbReference type="ARBA" id="ARBA00023180"/>
    </source>
</evidence>
<dbReference type="InterPro" id="IPR038678">
    <property type="entry name" value="Spondin_N_sf"/>
</dbReference>
<reference evidence="11" key="1">
    <citation type="journal article" date="2018" name="Toxicon">
        <title>Venom-gland transcriptomics and venom proteomics of the giant Florida blue centipede, Scolopendra viridis.</title>
        <authorList>
            <person name="Ward M.J."/>
            <person name="Rokyta D.R."/>
        </authorList>
    </citation>
    <scope>NUCLEOTIDE SEQUENCE</scope>
    <source>
        <tissue evidence="11">Venom gland</tissue>
    </source>
</reference>
<comment type="subcellular location">
    <subcellularLocation>
        <location evidence="1">Secreted</location>
        <location evidence="1">Extracellular space</location>
        <location evidence="1">Extracellular matrix</location>
    </subcellularLocation>
</comment>
<dbReference type="Gene3D" id="2.20.100.10">
    <property type="entry name" value="Thrombospondin type-1 (TSP1) repeat"/>
    <property type="match status" value="1"/>
</dbReference>
<keyword evidence="8" id="KW-0325">Glycoprotein</keyword>
<keyword evidence="7" id="KW-1015">Disulfide bond</keyword>
<dbReference type="InterPro" id="IPR044004">
    <property type="entry name" value="TSP1_spondin_dom"/>
</dbReference>
<dbReference type="Pfam" id="PF19028">
    <property type="entry name" value="TSP1_spondin"/>
    <property type="match status" value="1"/>
</dbReference>
<dbReference type="InterPro" id="IPR051418">
    <property type="entry name" value="Spondin/Thrombospondin_T1"/>
</dbReference>
<feature type="region of interest" description="Disordered" evidence="9">
    <location>
        <begin position="305"/>
        <end position="362"/>
    </location>
</feature>
<evidence type="ECO:0000256" key="4">
    <source>
        <dbReference type="ARBA" id="ARBA00022723"/>
    </source>
</evidence>
<evidence type="ECO:0000256" key="2">
    <source>
        <dbReference type="ARBA" id="ARBA00022525"/>
    </source>
</evidence>
<name>A0A4D5R9P3_SCOVI</name>
<feature type="compositionally biased region" description="Basic residues" evidence="9">
    <location>
        <begin position="347"/>
        <end position="362"/>
    </location>
</feature>
<dbReference type="PROSITE" id="PS50092">
    <property type="entry name" value="TSP1"/>
    <property type="match status" value="1"/>
</dbReference>
<dbReference type="InterPro" id="IPR036383">
    <property type="entry name" value="TSP1_rpt_sf"/>
</dbReference>
<dbReference type="InterPro" id="IPR009465">
    <property type="entry name" value="Spondin_N"/>
</dbReference>
<dbReference type="SMART" id="SM00209">
    <property type="entry name" value="TSP1"/>
    <property type="match status" value="1"/>
</dbReference>
<proteinExistence type="predicted"/>